<protein>
    <submittedName>
        <fullName evidence="2">Uncharacterized protein</fullName>
    </submittedName>
</protein>
<dbReference type="EMBL" id="JAUSUB010000004">
    <property type="protein sequence ID" value="MDQ0269349.1"/>
    <property type="molecule type" value="Genomic_DNA"/>
</dbReference>
<proteinExistence type="predicted"/>
<accession>A0ABU0ADN6</accession>
<comment type="caution">
    <text evidence="2">The sequence shown here is derived from an EMBL/GenBank/DDBJ whole genome shotgun (WGS) entry which is preliminary data.</text>
</comment>
<evidence type="ECO:0000313" key="2">
    <source>
        <dbReference type="EMBL" id="MDQ0269349.1"/>
    </source>
</evidence>
<keyword evidence="3" id="KW-1185">Reference proteome</keyword>
<organism evidence="2 3">
    <name type="scientific">Cytobacillus purgationiresistens</name>
    <dbReference type="NCBI Taxonomy" id="863449"/>
    <lineage>
        <taxon>Bacteria</taxon>
        <taxon>Bacillati</taxon>
        <taxon>Bacillota</taxon>
        <taxon>Bacilli</taxon>
        <taxon>Bacillales</taxon>
        <taxon>Bacillaceae</taxon>
        <taxon>Cytobacillus</taxon>
    </lineage>
</organism>
<sequence>MDSGQSLLKKKERKNRILDNRCPKRRKRAARLNPAAQSSY</sequence>
<name>A0ABU0ADN6_9BACI</name>
<feature type="region of interest" description="Disordered" evidence="1">
    <location>
        <begin position="1"/>
        <end position="40"/>
    </location>
</feature>
<reference evidence="2 3" key="1">
    <citation type="submission" date="2023-07" db="EMBL/GenBank/DDBJ databases">
        <title>Genomic Encyclopedia of Type Strains, Phase IV (KMG-IV): sequencing the most valuable type-strain genomes for metagenomic binning, comparative biology and taxonomic classification.</title>
        <authorList>
            <person name="Goeker M."/>
        </authorList>
    </citation>
    <scope>NUCLEOTIDE SEQUENCE [LARGE SCALE GENOMIC DNA]</scope>
    <source>
        <strain evidence="2 3">DSM 23494</strain>
    </source>
</reference>
<evidence type="ECO:0000313" key="3">
    <source>
        <dbReference type="Proteomes" id="UP001238088"/>
    </source>
</evidence>
<dbReference type="RefSeq" id="WP_307472856.1">
    <property type="nucleotide sequence ID" value="NZ_JAUSUB010000004.1"/>
</dbReference>
<evidence type="ECO:0000256" key="1">
    <source>
        <dbReference type="SAM" id="MobiDB-lite"/>
    </source>
</evidence>
<gene>
    <name evidence="2" type="ORF">J2S17_001220</name>
</gene>
<dbReference type="Proteomes" id="UP001238088">
    <property type="component" value="Unassembled WGS sequence"/>
</dbReference>